<accession>A0A1J4S8X3</accession>
<dbReference type="AlphaFoldDB" id="A0A1J4S8X3"/>
<reference evidence="1 2" key="1">
    <citation type="journal article" date="2016" name="Environ. Microbiol.">
        <title>Genomic resolution of a cold subsurface aquifer community provides metabolic insights for novel microbes adapted to high CO concentrations.</title>
        <authorList>
            <person name="Probst A.J."/>
            <person name="Castelle C.J."/>
            <person name="Singh A."/>
            <person name="Brown C.T."/>
            <person name="Anantharaman K."/>
            <person name="Sharon I."/>
            <person name="Hug L.A."/>
            <person name="Burstein D."/>
            <person name="Emerson J.B."/>
            <person name="Thomas B.C."/>
            <person name="Banfield J.F."/>
        </authorList>
    </citation>
    <scope>NUCLEOTIDE SEQUENCE [LARGE SCALE GENOMIC DNA]</scope>
    <source>
        <strain evidence="1">CG1_02_38_46</strain>
    </source>
</reference>
<gene>
    <name evidence="1" type="ORF">AUJ66_08430</name>
</gene>
<dbReference type="EMBL" id="MNUO01000129">
    <property type="protein sequence ID" value="OIN95743.1"/>
    <property type="molecule type" value="Genomic_DNA"/>
</dbReference>
<name>A0A1J4S8X3_9BACT</name>
<sequence>MVKQSDYKEPEVQICFSVLLELMTILGGFRENIVIVGGSVPPLLIPETKPKYPGTLDIDIALDFKSISDDSYKTILKTLKEKGYYQKEGDQPFKFYRDVNEMTVEIDLLAGEYGGTGKSRRHQIVQEVKARKVRGCDLVFDRFIKIELYGILPGGAANKVTVKVPEIGPFLITKGMVLWDRGKEKDAFDIYYCCKHYPGGIPALVEAIKPLLGNNLVKEGLGKIKAKFEEINFIGPNYVADFLEISNAEERDIVKREAFELVNTLMEKFGIEPFKEI</sequence>
<evidence type="ECO:0000313" key="1">
    <source>
        <dbReference type="EMBL" id="OIN95743.1"/>
    </source>
</evidence>
<organism evidence="1 2">
    <name type="scientific">Candidatus Desantisbacteria bacterium CG1_02_38_46</name>
    <dbReference type="NCBI Taxonomy" id="1817893"/>
    <lineage>
        <taxon>Bacteria</taxon>
        <taxon>Candidatus Desantisiibacteriota</taxon>
    </lineage>
</organism>
<evidence type="ECO:0000313" key="2">
    <source>
        <dbReference type="Proteomes" id="UP000182278"/>
    </source>
</evidence>
<protein>
    <submittedName>
        <fullName evidence="1">Uncharacterized protein</fullName>
    </submittedName>
</protein>
<dbReference type="Proteomes" id="UP000182278">
    <property type="component" value="Unassembled WGS sequence"/>
</dbReference>
<comment type="caution">
    <text evidence="1">The sequence shown here is derived from an EMBL/GenBank/DDBJ whole genome shotgun (WGS) entry which is preliminary data.</text>
</comment>
<proteinExistence type="predicted"/>
<dbReference type="STRING" id="1817893.AUJ66_08430"/>